<name>A0ABQ6HXE7_9MICO</name>
<evidence type="ECO:0000313" key="4">
    <source>
        <dbReference type="EMBL" id="GMA23184.1"/>
    </source>
</evidence>
<gene>
    <name evidence="4" type="ORF">GCM10025864_09430</name>
</gene>
<dbReference type="RefSeq" id="WP_284292256.1">
    <property type="nucleotide sequence ID" value="NZ_BSUK01000001.1"/>
</dbReference>
<dbReference type="SUPFAM" id="SSF53613">
    <property type="entry name" value="Ribokinase-like"/>
    <property type="match status" value="1"/>
</dbReference>
<dbReference type="Proteomes" id="UP001157091">
    <property type="component" value="Unassembled WGS sequence"/>
</dbReference>
<keyword evidence="1" id="KW-0808">Transferase</keyword>
<dbReference type="PANTHER" id="PTHR10584">
    <property type="entry name" value="SUGAR KINASE"/>
    <property type="match status" value="1"/>
</dbReference>
<feature type="domain" description="Carbohydrate kinase PfkB" evidence="3">
    <location>
        <begin position="4"/>
        <end position="192"/>
    </location>
</feature>
<evidence type="ECO:0000256" key="2">
    <source>
        <dbReference type="ARBA" id="ARBA00022777"/>
    </source>
</evidence>
<evidence type="ECO:0000259" key="3">
    <source>
        <dbReference type="Pfam" id="PF00294"/>
    </source>
</evidence>
<dbReference type="InterPro" id="IPR029056">
    <property type="entry name" value="Ribokinase-like"/>
</dbReference>
<evidence type="ECO:0000256" key="1">
    <source>
        <dbReference type="ARBA" id="ARBA00022679"/>
    </source>
</evidence>
<keyword evidence="5" id="KW-1185">Reference proteome</keyword>
<evidence type="ECO:0000313" key="5">
    <source>
        <dbReference type="Proteomes" id="UP001157091"/>
    </source>
</evidence>
<organism evidence="4 5">
    <name type="scientific">Luteimicrobium album</name>
    <dbReference type="NCBI Taxonomy" id="1054550"/>
    <lineage>
        <taxon>Bacteria</taxon>
        <taxon>Bacillati</taxon>
        <taxon>Actinomycetota</taxon>
        <taxon>Actinomycetes</taxon>
        <taxon>Micrococcales</taxon>
        <taxon>Luteimicrobium</taxon>
    </lineage>
</organism>
<reference evidence="5" key="1">
    <citation type="journal article" date="2019" name="Int. J. Syst. Evol. Microbiol.">
        <title>The Global Catalogue of Microorganisms (GCM) 10K type strain sequencing project: providing services to taxonomists for standard genome sequencing and annotation.</title>
        <authorList>
            <consortium name="The Broad Institute Genomics Platform"/>
            <consortium name="The Broad Institute Genome Sequencing Center for Infectious Disease"/>
            <person name="Wu L."/>
            <person name="Ma J."/>
        </authorList>
    </citation>
    <scope>NUCLEOTIDE SEQUENCE [LARGE SCALE GENOMIC DNA]</scope>
    <source>
        <strain evidence="5">NBRC 106348</strain>
    </source>
</reference>
<dbReference type="PANTHER" id="PTHR10584:SF166">
    <property type="entry name" value="RIBOKINASE"/>
    <property type="match status" value="1"/>
</dbReference>
<proteinExistence type="predicted"/>
<dbReference type="PRINTS" id="PR00990">
    <property type="entry name" value="RIBOKINASE"/>
</dbReference>
<dbReference type="InterPro" id="IPR011611">
    <property type="entry name" value="PfkB_dom"/>
</dbReference>
<sequence length="206" mass="20642">MVGVVVVGSTNIDLVVTAPRRPGPGETVLGDGFVEVVGGKGLNQALGAAAAGPTAFVGAVGRDEPGRRARARLAAAGVAAGYLAETTAPTGRALITLTPDGENSIIVAPLANDLVDGPVVVHALDELRPAVVLTQLEIPLSAVEAAAGWCVAHGVRLILNASPARVLPSELLAVADPLIVNAHEGSASLGEGTATIHTRSCARWPA</sequence>
<keyword evidence="2" id="KW-0418">Kinase</keyword>
<comment type="caution">
    <text evidence="4">The sequence shown here is derived from an EMBL/GenBank/DDBJ whole genome shotgun (WGS) entry which is preliminary data.</text>
</comment>
<protein>
    <recommendedName>
        <fullName evidence="3">Carbohydrate kinase PfkB domain-containing protein</fullName>
    </recommendedName>
</protein>
<dbReference type="InterPro" id="IPR002139">
    <property type="entry name" value="Ribo/fructo_kinase"/>
</dbReference>
<dbReference type="Pfam" id="PF00294">
    <property type="entry name" value="PfkB"/>
    <property type="match status" value="1"/>
</dbReference>
<accession>A0ABQ6HXE7</accession>
<dbReference type="EMBL" id="BSUK01000001">
    <property type="protein sequence ID" value="GMA23184.1"/>
    <property type="molecule type" value="Genomic_DNA"/>
</dbReference>
<dbReference type="Gene3D" id="3.40.1190.20">
    <property type="match status" value="1"/>
</dbReference>